<comment type="cofactor">
    <cofactor evidence="27">
        <name>Zn(2+)</name>
        <dbReference type="ChEBI" id="CHEBI:29105"/>
    </cofactor>
    <text evidence="27">Binds 1 zinc ion per subunit.</text>
</comment>
<dbReference type="AlphaFoldDB" id="A0AA39HUF4"/>
<dbReference type="FunFam" id="2.30.30.100:FF:000023">
    <property type="entry name" value="Small nuclear ribonucleoprotein G"/>
    <property type="match status" value="1"/>
</dbReference>
<keyword evidence="26" id="KW-0012">Acyltransferase</keyword>
<evidence type="ECO:0000313" key="29">
    <source>
        <dbReference type="EMBL" id="KAK0411118.1"/>
    </source>
</evidence>
<evidence type="ECO:0000256" key="11">
    <source>
        <dbReference type="ARBA" id="ARBA00022679"/>
    </source>
</evidence>
<dbReference type="PANTHER" id="PTHR12317">
    <property type="entry name" value="DIACYLGLYCEROL O-ACYLTRANSFERASE"/>
    <property type="match status" value="1"/>
</dbReference>
<dbReference type="Pfam" id="PF17683">
    <property type="entry name" value="TFIIF_beta_N"/>
    <property type="match status" value="1"/>
</dbReference>
<accession>A0AA39HUF4</accession>
<keyword evidence="9" id="KW-0444">Lipid biosynthesis</keyword>
<evidence type="ECO:0000256" key="27">
    <source>
        <dbReference type="HAMAP-Rule" id="MF_03043"/>
    </source>
</evidence>
<evidence type="ECO:0000256" key="22">
    <source>
        <dbReference type="ARBA" id="ARBA00023163"/>
    </source>
</evidence>
<dbReference type="Pfam" id="PF02270">
    <property type="entry name" value="TFIIF_beta"/>
    <property type="match status" value="1"/>
</dbReference>
<comment type="subcellular location">
    <subcellularLocation>
        <location evidence="27">Cytoplasm</location>
    </subcellularLocation>
    <subcellularLocation>
        <location evidence="2">Endoplasmic reticulum membrane</location>
        <topology evidence="2">Multi-pass membrane protein</topology>
    </subcellularLocation>
    <subcellularLocation>
        <location evidence="1">Nucleus</location>
    </subcellularLocation>
</comment>
<dbReference type="PROSITE" id="PS52002">
    <property type="entry name" value="SM"/>
    <property type="match status" value="1"/>
</dbReference>
<keyword evidence="21" id="KW-0472">Membrane</keyword>
<keyword evidence="27" id="KW-0862">Zinc</keyword>
<dbReference type="GO" id="GO:0008479">
    <property type="term" value="F:tRNA-guanosine(34) queuine transglycosylase activity"/>
    <property type="evidence" value="ECO:0007669"/>
    <property type="project" value="UniProtKB-UniRule"/>
</dbReference>
<dbReference type="InterPro" id="IPR036390">
    <property type="entry name" value="WH_DNA-bd_sf"/>
</dbReference>
<feature type="domain" description="Sm" evidence="28">
    <location>
        <begin position="222"/>
        <end position="294"/>
    </location>
</feature>
<dbReference type="InterPro" id="IPR002616">
    <property type="entry name" value="tRNA_ribo_trans-like"/>
</dbReference>
<keyword evidence="25" id="KW-0687">Ribonucleoprotein</keyword>
<dbReference type="GO" id="GO:0003677">
    <property type="term" value="F:DNA binding"/>
    <property type="evidence" value="ECO:0007669"/>
    <property type="project" value="UniProtKB-KW"/>
</dbReference>
<dbReference type="InterPro" id="IPR010920">
    <property type="entry name" value="LSM_dom_sf"/>
</dbReference>
<dbReference type="InterPro" id="IPR001163">
    <property type="entry name" value="Sm_dom_euk/arc"/>
</dbReference>
<keyword evidence="22" id="KW-0804">Transcription</keyword>
<evidence type="ECO:0000256" key="19">
    <source>
        <dbReference type="ARBA" id="ARBA00023098"/>
    </source>
</evidence>
<keyword evidence="12" id="KW-0812">Transmembrane</keyword>
<comment type="function">
    <text evidence="27">Non-catalytic subunit of the queuine tRNA-ribosyltransferase (TGT) that catalyzes the base-exchange of a guanine (G) residue with queuine (Q) at position 34 (anticodon wobble position) in tRNAs with GU(N) anticodons (tRNA-Asp, -Asn, -His and -Tyr), resulting in the hypermodified nucleoside queuosine (7-(((4,5-cis-dihydroxy-2-cyclopenten-1-yl)amino)methyl)-7-deazaguanosine).</text>
</comment>
<keyword evidence="13" id="KW-0747">Spliceosome</keyword>
<dbReference type="PANTHER" id="PTHR12317:SF0">
    <property type="entry name" value="ACYLTRANSFERASE"/>
    <property type="match status" value="1"/>
</dbReference>
<evidence type="ECO:0000256" key="15">
    <source>
        <dbReference type="ARBA" id="ARBA00022824"/>
    </source>
</evidence>
<keyword evidence="30" id="KW-1185">Reference proteome</keyword>
<dbReference type="GO" id="GO:0046872">
    <property type="term" value="F:metal ion binding"/>
    <property type="evidence" value="ECO:0007669"/>
    <property type="project" value="UniProtKB-KW"/>
</dbReference>
<keyword evidence="16" id="KW-0694">RNA-binding</keyword>
<dbReference type="SUPFAM" id="SSF46785">
    <property type="entry name" value="Winged helix' DNA-binding domain"/>
    <property type="match status" value="1"/>
</dbReference>
<keyword evidence="23" id="KW-0508">mRNA splicing</keyword>
<evidence type="ECO:0000256" key="1">
    <source>
        <dbReference type="ARBA" id="ARBA00004123"/>
    </source>
</evidence>
<keyword evidence="27" id="KW-0819">tRNA processing</keyword>
<dbReference type="SUPFAM" id="SSF51713">
    <property type="entry name" value="tRNA-guanine transglycosylase"/>
    <property type="match status" value="1"/>
</dbReference>
<dbReference type="CDD" id="cd07980">
    <property type="entry name" value="TFIIF_beta"/>
    <property type="match status" value="1"/>
</dbReference>
<dbReference type="GO" id="GO:0090575">
    <property type="term" value="C:RNA polymerase II transcription regulator complex"/>
    <property type="evidence" value="ECO:0007669"/>
    <property type="project" value="UniProtKB-ARBA"/>
</dbReference>
<evidence type="ECO:0000256" key="4">
    <source>
        <dbReference type="ARBA" id="ARBA00005189"/>
    </source>
</evidence>
<keyword evidence="11" id="KW-0808">Transferase</keyword>
<comment type="similarity">
    <text evidence="5">Belongs to the diacylglycerol acyltransferase family.</text>
</comment>
<dbReference type="NCBIfam" id="TIGR00449">
    <property type="entry name" value="tgt_general"/>
    <property type="match status" value="1"/>
</dbReference>
<dbReference type="InterPro" id="IPR028592">
    <property type="entry name" value="QTRTD1"/>
</dbReference>
<evidence type="ECO:0000256" key="8">
    <source>
        <dbReference type="ARBA" id="ARBA00022490"/>
    </source>
</evidence>
<dbReference type="GO" id="GO:0005789">
    <property type="term" value="C:endoplasmic reticulum membrane"/>
    <property type="evidence" value="ECO:0007669"/>
    <property type="project" value="UniProtKB-SubCell"/>
</dbReference>
<dbReference type="SUPFAM" id="SSF50916">
    <property type="entry name" value="Rap30/74 interaction domains"/>
    <property type="match status" value="1"/>
</dbReference>
<dbReference type="GO" id="GO:0000398">
    <property type="term" value="P:mRNA splicing, via spliceosome"/>
    <property type="evidence" value="ECO:0007669"/>
    <property type="project" value="InterPro"/>
</dbReference>
<dbReference type="HAMAP" id="MF_03043">
    <property type="entry name" value="QTRT2"/>
    <property type="match status" value="1"/>
</dbReference>
<dbReference type="EMBL" id="JAUCMV010000003">
    <property type="protein sequence ID" value="KAK0411118.1"/>
    <property type="molecule type" value="Genomic_DNA"/>
</dbReference>
<keyword evidence="27" id="KW-0479">Metal-binding</keyword>
<dbReference type="CDD" id="cd01719">
    <property type="entry name" value="Sm_G"/>
    <property type="match status" value="1"/>
</dbReference>
<dbReference type="InterPro" id="IPR047575">
    <property type="entry name" value="Sm"/>
</dbReference>
<dbReference type="FunFam" id="1.10.10.10:FF:000035">
    <property type="entry name" value="General transcription factor IIF subunit 2"/>
    <property type="match status" value="1"/>
</dbReference>
<evidence type="ECO:0000256" key="18">
    <source>
        <dbReference type="ARBA" id="ARBA00023015"/>
    </source>
</evidence>
<feature type="binding site" evidence="27">
    <location>
        <position position="890"/>
    </location>
    <ligand>
        <name>Zn(2+)</name>
        <dbReference type="ChEBI" id="CHEBI:29105"/>
    </ligand>
</feature>
<dbReference type="InterPro" id="IPR011039">
    <property type="entry name" value="TFIIF_interaction"/>
</dbReference>
<keyword evidence="14" id="KW-0319">Glycerol metabolism</keyword>
<dbReference type="Pfam" id="PF03982">
    <property type="entry name" value="DAGAT"/>
    <property type="match status" value="1"/>
</dbReference>
<evidence type="ECO:0000256" key="6">
    <source>
        <dbReference type="ARBA" id="ARBA00006850"/>
    </source>
</evidence>
<keyword evidence="8 27" id="KW-0963">Cytoplasm</keyword>
<comment type="caution">
    <text evidence="29">The sequence shown here is derived from an EMBL/GenBank/DDBJ whole genome shotgun (WGS) entry which is preliminary data.</text>
</comment>
<dbReference type="InterPro" id="IPR040450">
    <property type="entry name" value="TFIIF_beta_HTH"/>
</dbReference>
<feature type="binding site" evidence="27">
    <location>
        <position position="921"/>
    </location>
    <ligand>
        <name>Zn(2+)</name>
        <dbReference type="ChEBI" id="CHEBI:29105"/>
    </ligand>
</feature>
<dbReference type="Proteomes" id="UP001175271">
    <property type="component" value="Unassembled WGS sequence"/>
</dbReference>
<dbReference type="GO" id="GO:0016591">
    <property type="term" value="C:RNA polymerase II, holoenzyme"/>
    <property type="evidence" value="ECO:0007669"/>
    <property type="project" value="UniProtKB-ARBA"/>
</dbReference>
<keyword evidence="19" id="KW-0443">Lipid metabolism</keyword>
<dbReference type="SUPFAM" id="SSF50182">
    <property type="entry name" value="Sm-like ribonucleoproteins"/>
    <property type="match status" value="1"/>
</dbReference>
<dbReference type="GO" id="GO:0005681">
    <property type="term" value="C:spliceosomal complex"/>
    <property type="evidence" value="ECO:0007669"/>
    <property type="project" value="UniProtKB-KW"/>
</dbReference>
<dbReference type="GO" id="GO:0006367">
    <property type="term" value="P:transcription initiation at RNA polymerase II promoter"/>
    <property type="evidence" value="ECO:0007669"/>
    <property type="project" value="InterPro"/>
</dbReference>
<keyword evidence="18" id="KW-0805">Transcription regulation</keyword>
<sequence>MSLGVFTSFATEGNGFSKTFPGITPSLATLEGQFYFPFRRELILWTGCITASKESISYQLNRDKGGRAVAIVLGGAEEALDANPDNFDLTLKSRKGFAKLALKHGAHLVPLYNFGENSTFTQLKSERGTFLRRLQSGFKSMAGFSPPIFMGRGIFNYSFGLLPHRVPVSTVVGAAIPVEKVESPTREQIDELHKKYCNALTMLFDEHKMNYETLRSVTMSKTHPPELKKFMDKHMEFKLNGNRRISGVLRGFDPFMNVVIDETLEHNKDGTTEEIGMVVVRGNSIVTMQPTERMSARKRTGVADVECDNAKRGVWLVKVPRYLSDAWEQQRGKEVGRLIIGSDIVFRSNPSMTGIPSSSGADMNNVTPKEHKFMISDINNQTMAVFSEDKSGLEERAAVETGKLSIQGRVVKRAECRPPDSNDYLSMKISKIKERQEPRRKIELMEKAEVKFKPTAIHAEDIAREKMKKEGAKTVRAEKDVVRDALFAAFQNHQYYRLADLQKLTNQPPNYLKEILIEIANYNTAPPHRSMWELKPEYRNYKCDQNDEDDDDELAMTSSKFILERTGAFGRIGLINEWGSDSVALQRATPTYMVYTRAGHVPHLTWDTVSSKLMLKQPASLFQLTLPSHYESAEVVREYGKGVKSFCGMPKAMKTHLSIIDPLGKCQNGYNDTKSVAIWTKSGRRSIVPRMLIDLVKILSVDSYSTLLDYDTPLDAKNKRLTKAVNRTVDLLDETFKVAKSQALDNLPSALVSIGGGFSKFHRERSAQELGSNSMAAGFCIDLTAYSENKNNELKVPFDEKEIQTLVGNTMNQLPENKLRVSEGAFNPTQVVFLVSLGIDLFDSSYATLLAEEGRALRLSDDFPSNPEFSTLDFTDKKFYDDFTPLFDDCGCYTCKNYTKGYIRHLHNTDELLGPMLLTIHNLNEYDEMFQRIRDYLAIHTESS</sequence>
<dbReference type="CDD" id="cd07987">
    <property type="entry name" value="LPLAT_MGAT-like"/>
    <property type="match status" value="1"/>
</dbReference>
<evidence type="ECO:0000259" key="28">
    <source>
        <dbReference type="PROSITE" id="PS52002"/>
    </source>
</evidence>
<dbReference type="GO" id="GO:0003723">
    <property type="term" value="F:RNA binding"/>
    <property type="evidence" value="ECO:0007669"/>
    <property type="project" value="UniProtKB-KW"/>
</dbReference>
<evidence type="ECO:0000256" key="3">
    <source>
        <dbReference type="ARBA" id="ARBA00004771"/>
    </source>
</evidence>
<proteinExistence type="inferred from homology"/>
<evidence type="ECO:0000256" key="21">
    <source>
        <dbReference type="ARBA" id="ARBA00023136"/>
    </source>
</evidence>
<evidence type="ECO:0000313" key="30">
    <source>
        <dbReference type="Proteomes" id="UP001175271"/>
    </source>
</evidence>
<dbReference type="SMART" id="SM00651">
    <property type="entry name" value="Sm"/>
    <property type="match status" value="1"/>
</dbReference>
<comment type="pathway">
    <text evidence="4">Lipid metabolism.</text>
</comment>
<comment type="similarity">
    <text evidence="27">Belongs to the queuine tRNA-ribosyltransferase family. QTRT2 subfamily.</text>
</comment>
<evidence type="ECO:0000256" key="14">
    <source>
        <dbReference type="ARBA" id="ARBA00022798"/>
    </source>
</evidence>
<comment type="similarity">
    <text evidence="6">Belongs to the snRNP Sm proteins family.</text>
</comment>
<name>A0AA39HUF4_9BILA</name>
<dbReference type="Gene3D" id="1.10.10.10">
    <property type="entry name" value="Winged helix-like DNA-binding domain superfamily/Winged helix DNA-binding domain"/>
    <property type="match status" value="1"/>
</dbReference>
<reference evidence="29" key="1">
    <citation type="submission" date="2023-06" db="EMBL/GenBank/DDBJ databases">
        <title>Genomic analysis of the entomopathogenic nematode Steinernema hermaphroditum.</title>
        <authorList>
            <person name="Schwarz E.M."/>
            <person name="Heppert J.K."/>
            <person name="Baniya A."/>
            <person name="Schwartz H.T."/>
            <person name="Tan C.-H."/>
            <person name="Antoshechkin I."/>
            <person name="Sternberg P.W."/>
            <person name="Goodrich-Blair H."/>
            <person name="Dillman A.R."/>
        </authorList>
    </citation>
    <scope>NUCLEOTIDE SEQUENCE</scope>
    <source>
        <strain evidence="29">PS9179</strain>
        <tissue evidence="29">Whole animal</tissue>
    </source>
</reference>
<evidence type="ECO:0000256" key="26">
    <source>
        <dbReference type="ARBA" id="ARBA00023315"/>
    </source>
</evidence>
<dbReference type="GO" id="GO:0006368">
    <property type="term" value="P:transcription elongation by RNA polymerase II"/>
    <property type="evidence" value="ECO:0007669"/>
    <property type="project" value="UniProtKB-ARBA"/>
</dbReference>
<evidence type="ECO:0000256" key="24">
    <source>
        <dbReference type="ARBA" id="ARBA00023242"/>
    </source>
</evidence>
<evidence type="ECO:0000256" key="20">
    <source>
        <dbReference type="ARBA" id="ARBA00023125"/>
    </source>
</evidence>
<feature type="binding site" evidence="27">
    <location>
        <position position="895"/>
    </location>
    <ligand>
        <name>Zn(2+)</name>
        <dbReference type="ChEBI" id="CHEBI:29105"/>
    </ligand>
</feature>
<dbReference type="GO" id="GO:0004144">
    <property type="term" value="F:diacylglycerol O-acyltransferase activity"/>
    <property type="evidence" value="ECO:0007669"/>
    <property type="project" value="TreeGrafter"/>
</dbReference>
<keyword evidence="15" id="KW-0256">Endoplasmic reticulum</keyword>
<keyword evidence="10" id="KW-0507">mRNA processing</keyword>
<evidence type="ECO:0000256" key="5">
    <source>
        <dbReference type="ARBA" id="ARBA00005420"/>
    </source>
</evidence>
<dbReference type="InterPro" id="IPR040504">
    <property type="entry name" value="TFIIF_beta_N"/>
</dbReference>
<dbReference type="InterPro" id="IPR007130">
    <property type="entry name" value="DAGAT"/>
</dbReference>
<keyword evidence="17" id="KW-1133">Transmembrane helix</keyword>
<dbReference type="GO" id="GO:0006400">
    <property type="term" value="P:tRNA modification"/>
    <property type="evidence" value="ECO:0007669"/>
    <property type="project" value="InterPro"/>
</dbReference>
<keyword evidence="20" id="KW-0238">DNA-binding</keyword>
<evidence type="ECO:0000256" key="17">
    <source>
        <dbReference type="ARBA" id="ARBA00022989"/>
    </source>
</evidence>
<keyword evidence="24" id="KW-0539">Nucleus</keyword>
<dbReference type="InterPro" id="IPR036511">
    <property type="entry name" value="TGT-like_sf"/>
</dbReference>
<dbReference type="Pfam" id="PF01423">
    <property type="entry name" value="LSM"/>
    <property type="match status" value="1"/>
</dbReference>
<feature type="binding site" evidence="27">
    <location>
        <position position="892"/>
    </location>
    <ligand>
        <name>Zn(2+)</name>
        <dbReference type="ChEBI" id="CHEBI:29105"/>
    </ligand>
</feature>
<evidence type="ECO:0000256" key="2">
    <source>
        <dbReference type="ARBA" id="ARBA00004477"/>
    </source>
</evidence>
<evidence type="ECO:0000256" key="16">
    <source>
        <dbReference type="ARBA" id="ARBA00022884"/>
    </source>
</evidence>
<evidence type="ECO:0000256" key="9">
    <source>
        <dbReference type="ARBA" id="ARBA00022516"/>
    </source>
</evidence>
<evidence type="ECO:0000256" key="25">
    <source>
        <dbReference type="ARBA" id="ARBA00023274"/>
    </source>
</evidence>
<dbReference type="InterPro" id="IPR036388">
    <property type="entry name" value="WH-like_DNA-bd_sf"/>
</dbReference>
<dbReference type="Pfam" id="PF01702">
    <property type="entry name" value="TGT"/>
    <property type="match status" value="1"/>
</dbReference>
<comment type="pathway">
    <text evidence="3">Glycerolipid metabolism; triacylglycerol biosynthesis.</text>
</comment>
<protein>
    <recommendedName>
        <fullName evidence="27">Queuine tRNA-ribosyltransferase accessory subunit 2</fullName>
    </recommendedName>
    <alternativeName>
        <fullName evidence="27">Queuine tRNA-ribosyltransferase domain-containing protein 1</fullName>
    </alternativeName>
</protein>
<dbReference type="Gene3D" id="2.30.30.100">
    <property type="match status" value="1"/>
</dbReference>
<dbReference type="Gene3D" id="3.20.20.105">
    <property type="entry name" value="Queuine tRNA-ribosyltransferase-like"/>
    <property type="match status" value="1"/>
</dbReference>
<organism evidence="29 30">
    <name type="scientific">Steinernema hermaphroditum</name>
    <dbReference type="NCBI Taxonomy" id="289476"/>
    <lineage>
        <taxon>Eukaryota</taxon>
        <taxon>Metazoa</taxon>
        <taxon>Ecdysozoa</taxon>
        <taxon>Nematoda</taxon>
        <taxon>Chromadorea</taxon>
        <taxon>Rhabditida</taxon>
        <taxon>Tylenchina</taxon>
        <taxon>Panagrolaimomorpha</taxon>
        <taxon>Strongyloidoidea</taxon>
        <taxon>Steinernematidae</taxon>
        <taxon>Steinernema</taxon>
    </lineage>
</organism>
<evidence type="ECO:0000256" key="23">
    <source>
        <dbReference type="ARBA" id="ARBA00023187"/>
    </source>
</evidence>
<comment type="subunit">
    <text evidence="27">Heterodimer of a catalytic subunit and an accessory subunit.</text>
</comment>
<evidence type="ECO:0000256" key="13">
    <source>
        <dbReference type="ARBA" id="ARBA00022728"/>
    </source>
</evidence>
<gene>
    <name evidence="29" type="ORF">QR680_005491</name>
</gene>
<evidence type="ECO:0000256" key="10">
    <source>
        <dbReference type="ARBA" id="ARBA00022664"/>
    </source>
</evidence>
<dbReference type="InterPro" id="IPR034098">
    <property type="entry name" value="Sm_G"/>
</dbReference>
<dbReference type="GO" id="GO:0006071">
    <property type="term" value="P:glycerol metabolic process"/>
    <property type="evidence" value="ECO:0007669"/>
    <property type="project" value="UniProtKB-KW"/>
</dbReference>
<evidence type="ECO:0000256" key="12">
    <source>
        <dbReference type="ARBA" id="ARBA00022692"/>
    </source>
</evidence>
<dbReference type="GO" id="GO:0019432">
    <property type="term" value="P:triglyceride biosynthetic process"/>
    <property type="evidence" value="ECO:0007669"/>
    <property type="project" value="TreeGrafter"/>
</dbReference>
<evidence type="ECO:0000256" key="7">
    <source>
        <dbReference type="ARBA" id="ARBA00009543"/>
    </source>
</evidence>
<comment type="similarity">
    <text evidence="7">Belongs to the TFIIF beta subunit family.</text>
</comment>